<accession>A0A4D9CY30</accession>
<dbReference type="Proteomes" id="UP000355283">
    <property type="component" value="Unassembled WGS sequence"/>
</dbReference>
<evidence type="ECO:0000256" key="1">
    <source>
        <dbReference type="SAM" id="MobiDB-lite"/>
    </source>
</evidence>
<comment type="caution">
    <text evidence="3">The sequence shown here is derived from an EMBL/GenBank/DDBJ whole genome shotgun (WGS) entry which is preliminary data.</text>
</comment>
<dbReference type="OrthoDB" id="10421262at2759"/>
<evidence type="ECO:0000313" key="3">
    <source>
        <dbReference type="EMBL" id="TFJ82483.1"/>
    </source>
</evidence>
<sequence length="199" mass="21220">MALGGLSLDENTSRKEDQEAEEDMDGLSASGEGRLSNEGSASDSYRSSASSSSSSSPPRSATSSFSSPGSPSSFASSYERKKHDGGKKQWCIPPPAIPSWSCGLCYPSRKAVGISLLVLGPVLIALGIGISHLIHRLLPRQIHNAAVIDSPHHARFLDWQSNDPRRGGAVRHYAYTFQVAGGNEGRRAGGREGGREERE</sequence>
<name>A0A4D9CY30_9STRA</name>
<gene>
    <name evidence="3" type="ORF">NSK_006205</name>
</gene>
<dbReference type="EMBL" id="SDOX01000105">
    <property type="protein sequence ID" value="TFJ82483.1"/>
    <property type="molecule type" value="Genomic_DNA"/>
</dbReference>
<protein>
    <submittedName>
        <fullName evidence="3">Uncharacterized protein</fullName>
    </submittedName>
</protein>
<dbReference type="AlphaFoldDB" id="A0A4D9CY30"/>
<keyword evidence="2" id="KW-0472">Membrane</keyword>
<keyword evidence="2" id="KW-1133">Transmembrane helix</keyword>
<keyword evidence="4" id="KW-1185">Reference proteome</keyword>
<feature type="transmembrane region" description="Helical" evidence="2">
    <location>
        <begin position="111"/>
        <end position="134"/>
    </location>
</feature>
<organism evidence="3 4">
    <name type="scientific">Nannochloropsis salina CCMP1776</name>
    <dbReference type="NCBI Taxonomy" id="1027361"/>
    <lineage>
        <taxon>Eukaryota</taxon>
        <taxon>Sar</taxon>
        <taxon>Stramenopiles</taxon>
        <taxon>Ochrophyta</taxon>
        <taxon>Eustigmatophyceae</taxon>
        <taxon>Eustigmatales</taxon>
        <taxon>Monodopsidaceae</taxon>
        <taxon>Microchloropsis</taxon>
        <taxon>Microchloropsis salina</taxon>
    </lineage>
</organism>
<proteinExistence type="predicted"/>
<evidence type="ECO:0000313" key="4">
    <source>
        <dbReference type="Proteomes" id="UP000355283"/>
    </source>
</evidence>
<reference evidence="3 4" key="1">
    <citation type="submission" date="2019-01" db="EMBL/GenBank/DDBJ databases">
        <title>Nuclear Genome Assembly of the Microalgal Biofuel strain Nannochloropsis salina CCMP1776.</title>
        <authorList>
            <person name="Hovde B."/>
        </authorList>
    </citation>
    <scope>NUCLEOTIDE SEQUENCE [LARGE SCALE GENOMIC DNA]</scope>
    <source>
        <strain evidence="3 4">CCMP1776</strain>
    </source>
</reference>
<feature type="compositionally biased region" description="Low complexity" evidence="1">
    <location>
        <begin position="39"/>
        <end position="77"/>
    </location>
</feature>
<evidence type="ECO:0000256" key="2">
    <source>
        <dbReference type="SAM" id="Phobius"/>
    </source>
</evidence>
<keyword evidence="2" id="KW-0812">Transmembrane</keyword>
<feature type="region of interest" description="Disordered" evidence="1">
    <location>
        <begin position="1"/>
        <end position="80"/>
    </location>
</feature>